<name>A0ACC2F9I0_DALPE</name>
<evidence type="ECO:0000313" key="2">
    <source>
        <dbReference type="Proteomes" id="UP001157502"/>
    </source>
</evidence>
<keyword evidence="2" id="KW-1185">Reference proteome</keyword>
<dbReference type="Proteomes" id="UP001157502">
    <property type="component" value="Chromosome 31"/>
</dbReference>
<protein>
    <submittedName>
        <fullName evidence="1">Uncharacterized protein</fullName>
    </submittedName>
</protein>
<gene>
    <name evidence="1" type="ORF">DPEC_G00318860</name>
</gene>
<reference evidence="1" key="1">
    <citation type="submission" date="2021-05" db="EMBL/GenBank/DDBJ databases">
        <authorList>
            <person name="Pan Q."/>
            <person name="Jouanno E."/>
            <person name="Zahm M."/>
            <person name="Klopp C."/>
            <person name="Cabau C."/>
            <person name="Louis A."/>
            <person name="Berthelot C."/>
            <person name="Parey E."/>
            <person name="Roest Crollius H."/>
            <person name="Montfort J."/>
            <person name="Robinson-Rechavi M."/>
            <person name="Bouchez O."/>
            <person name="Lampietro C."/>
            <person name="Lopez Roques C."/>
            <person name="Donnadieu C."/>
            <person name="Postlethwait J."/>
            <person name="Bobe J."/>
            <person name="Dillon D."/>
            <person name="Chandos A."/>
            <person name="von Hippel F."/>
            <person name="Guiguen Y."/>
        </authorList>
    </citation>
    <scope>NUCLEOTIDE SEQUENCE</scope>
    <source>
        <strain evidence="1">YG-Jan2019</strain>
    </source>
</reference>
<accession>A0ACC2F9I0</accession>
<comment type="caution">
    <text evidence="1">The sequence shown here is derived from an EMBL/GenBank/DDBJ whole genome shotgun (WGS) entry which is preliminary data.</text>
</comment>
<sequence>MSQRLSCLHQETDGWVQEVVKEPISSATNPEDRATKKSAWIQFEQIRKLLTGPALLPGLMSFSPSPVDPTGSRSVQEQREKWQRKWSRTAREMVQTEQRYCDQLQMVNTYFVDILKAKGTLRQDIRESIFSTIASIYSVNQSLLVRLEKGEFGRGFDDFCPHLHHYIAYVDNIQNAGKVLALQVKKNKAFRRFKKLQESRPQFFSCGLEDLLPLPLQRIQQYKHFLRDLTENTSPHSPDFQQLSRSLEAVSKVSQRIQENARSHDNQLQLRRVQKLLKGRRTKIIVPGRWYLREGWLRAVPPRGAEAKPKMFFLFSDVLLQAKPCNRLHPTNGDKFAGQRVYPLRDCVVDKVFGHTKSQGGLLSLTFPNAKLLLMSSDQEDFNGWYRSLSSAISQLKSRNTMVHQRDPLVRRPLRCNQDNSNTTPSTHDSTITQGRKRVAPPPPKTPAGTTSTPPGESVGSATKRMKLSEGPEESGPARSSCVIL</sequence>
<evidence type="ECO:0000313" key="1">
    <source>
        <dbReference type="EMBL" id="KAJ7987978.1"/>
    </source>
</evidence>
<organism evidence="1 2">
    <name type="scientific">Dallia pectoralis</name>
    <name type="common">Alaska blackfish</name>
    <dbReference type="NCBI Taxonomy" id="75939"/>
    <lineage>
        <taxon>Eukaryota</taxon>
        <taxon>Metazoa</taxon>
        <taxon>Chordata</taxon>
        <taxon>Craniata</taxon>
        <taxon>Vertebrata</taxon>
        <taxon>Euteleostomi</taxon>
        <taxon>Actinopterygii</taxon>
        <taxon>Neopterygii</taxon>
        <taxon>Teleostei</taxon>
        <taxon>Protacanthopterygii</taxon>
        <taxon>Esociformes</taxon>
        <taxon>Umbridae</taxon>
        <taxon>Dallia</taxon>
    </lineage>
</organism>
<dbReference type="EMBL" id="CM055758">
    <property type="protein sequence ID" value="KAJ7987978.1"/>
    <property type="molecule type" value="Genomic_DNA"/>
</dbReference>
<proteinExistence type="predicted"/>